<feature type="domain" description="Reverse transcriptase" evidence="1">
    <location>
        <begin position="294"/>
        <end position="564"/>
    </location>
</feature>
<dbReference type="PROSITE" id="PS50878">
    <property type="entry name" value="RT_POL"/>
    <property type="match status" value="1"/>
</dbReference>
<dbReference type="InterPro" id="IPR005135">
    <property type="entry name" value="Endo/exonuclease/phosphatase"/>
</dbReference>
<dbReference type="SUPFAM" id="SSF56219">
    <property type="entry name" value="DNase I-like"/>
    <property type="match status" value="1"/>
</dbReference>
<evidence type="ECO:0000313" key="3">
    <source>
        <dbReference type="Proteomes" id="UP000325315"/>
    </source>
</evidence>
<dbReference type="Proteomes" id="UP000325315">
    <property type="component" value="Unassembled WGS sequence"/>
</dbReference>
<dbReference type="GO" id="GO:0003964">
    <property type="term" value="F:RNA-directed DNA polymerase activity"/>
    <property type="evidence" value="ECO:0007669"/>
    <property type="project" value="UniProtKB-KW"/>
</dbReference>
<dbReference type="SUPFAM" id="SSF56672">
    <property type="entry name" value="DNA/RNA polymerases"/>
    <property type="match status" value="1"/>
</dbReference>
<keyword evidence="2" id="KW-0808">Transferase</keyword>
<dbReference type="EMBL" id="SMMG02000001">
    <property type="protein sequence ID" value="KAA3489221.1"/>
    <property type="molecule type" value="Genomic_DNA"/>
</dbReference>
<accession>A0A5B6X4Q7</accession>
<dbReference type="AlphaFoldDB" id="A0A5B6X4Q7"/>
<dbReference type="Pfam" id="PF03372">
    <property type="entry name" value="Exo_endo_phos"/>
    <property type="match status" value="1"/>
</dbReference>
<evidence type="ECO:0000259" key="1">
    <source>
        <dbReference type="PROSITE" id="PS50878"/>
    </source>
</evidence>
<protein>
    <submittedName>
        <fullName evidence="2">Reverse transcriptase</fullName>
    </submittedName>
</protein>
<keyword evidence="2" id="KW-0548">Nucleotidyltransferase</keyword>
<reference evidence="3" key="1">
    <citation type="journal article" date="2019" name="Plant Biotechnol. J.">
        <title>Genome sequencing of the Australian wild diploid species Gossypium australe highlights disease resistance and delayed gland morphogenesis.</title>
        <authorList>
            <person name="Cai Y."/>
            <person name="Cai X."/>
            <person name="Wang Q."/>
            <person name="Wang P."/>
            <person name="Zhang Y."/>
            <person name="Cai C."/>
            <person name="Xu Y."/>
            <person name="Wang K."/>
            <person name="Zhou Z."/>
            <person name="Wang C."/>
            <person name="Geng S."/>
            <person name="Li B."/>
            <person name="Dong Q."/>
            <person name="Hou Y."/>
            <person name="Wang H."/>
            <person name="Ai P."/>
            <person name="Liu Z."/>
            <person name="Yi F."/>
            <person name="Sun M."/>
            <person name="An G."/>
            <person name="Cheng J."/>
            <person name="Zhang Y."/>
            <person name="Shi Q."/>
            <person name="Xie Y."/>
            <person name="Shi X."/>
            <person name="Chang Y."/>
            <person name="Huang F."/>
            <person name="Chen Y."/>
            <person name="Hong S."/>
            <person name="Mi L."/>
            <person name="Sun Q."/>
            <person name="Zhang L."/>
            <person name="Zhou B."/>
            <person name="Peng R."/>
            <person name="Zhang X."/>
            <person name="Liu F."/>
        </authorList>
    </citation>
    <scope>NUCLEOTIDE SEQUENCE [LARGE SCALE GENOMIC DNA]</scope>
    <source>
        <strain evidence="3">cv. PA1801</strain>
    </source>
</reference>
<sequence>MKSISWNVRGLRSPRKVRRLRYFLKQQNPYMVFLMETKIDKKRMEKVRRKCGFVNGFEIEAEGSRRGLCLAWNEDIIVTLRSFYGLPYANRKNDTWTLLKRLGEDQSHPWLVKGDFNEILYSFEKDGGVPRDERKLEVFRETLEDCKLEDIGHSRVCFTWKRGNFVENNAKERLDRGTIHHLPQSLSDHCPLLLNISGDNARGNKDEIYWEQRARVNWLKAGDKNSSFFHKFATSRRKRNNISMLQLDEGGETTEVNKMSEVATLYFQSLFKSNGIGDLSHLLQGTEVLKFYLEVLNNDQSLEQLNSTDIILIPKTQNPTNLVNFRPTSLCTVLYKIVVKTITNRFQGVIEGCIDAVQSAFVPGRLITDNVILAYEILHTFRQKRTGKKGYMAVKLDMSKAYDRVEWSFIKEVMMKMGFAEKWIELILKCITTASFAININGERGRGFQATRGLRQGDPLSPFLFLICSEGLSALMRLDMKEGLIKGAKASRRGPAISHLLFTDNCILFGEATNNGAQLLKGILNEYEKCSGQCVNFNKSTIFYSSNTSEESKRQVLEILGVRPSTDMEKYLGLPNMVGRRKKESFQNLKDKIQIRIKGWSNRFLSQ</sequence>
<comment type="caution">
    <text evidence="2">The sequence shown here is derived from an EMBL/GenBank/DDBJ whole genome shotgun (WGS) entry which is preliminary data.</text>
</comment>
<name>A0A5B6X4Q7_9ROSI</name>
<dbReference type="PANTHER" id="PTHR46890:SF48">
    <property type="entry name" value="RNA-DIRECTED DNA POLYMERASE"/>
    <property type="match status" value="1"/>
</dbReference>
<dbReference type="PANTHER" id="PTHR46890">
    <property type="entry name" value="NON-LTR RETROLELEMENT REVERSE TRANSCRIPTASE-LIKE PROTEIN-RELATED"/>
    <property type="match status" value="1"/>
</dbReference>
<dbReference type="CDD" id="cd01650">
    <property type="entry name" value="RT_nLTR_like"/>
    <property type="match status" value="1"/>
</dbReference>
<dbReference type="InterPro" id="IPR052343">
    <property type="entry name" value="Retrotransposon-Effector_Assoc"/>
</dbReference>
<proteinExistence type="predicted"/>
<gene>
    <name evidence="2" type="ORF">EPI10_032878</name>
</gene>
<dbReference type="Gene3D" id="3.60.10.10">
    <property type="entry name" value="Endonuclease/exonuclease/phosphatase"/>
    <property type="match status" value="1"/>
</dbReference>
<dbReference type="InterPro" id="IPR000477">
    <property type="entry name" value="RT_dom"/>
</dbReference>
<dbReference type="Pfam" id="PF00078">
    <property type="entry name" value="RVT_1"/>
    <property type="match status" value="1"/>
</dbReference>
<keyword evidence="2" id="KW-0695">RNA-directed DNA polymerase</keyword>
<evidence type="ECO:0000313" key="2">
    <source>
        <dbReference type="EMBL" id="KAA3489221.1"/>
    </source>
</evidence>
<dbReference type="InterPro" id="IPR036691">
    <property type="entry name" value="Endo/exonu/phosph_ase_sf"/>
</dbReference>
<dbReference type="OrthoDB" id="1733541at2759"/>
<organism evidence="2 3">
    <name type="scientific">Gossypium australe</name>
    <dbReference type="NCBI Taxonomy" id="47621"/>
    <lineage>
        <taxon>Eukaryota</taxon>
        <taxon>Viridiplantae</taxon>
        <taxon>Streptophyta</taxon>
        <taxon>Embryophyta</taxon>
        <taxon>Tracheophyta</taxon>
        <taxon>Spermatophyta</taxon>
        <taxon>Magnoliopsida</taxon>
        <taxon>eudicotyledons</taxon>
        <taxon>Gunneridae</taxon>
        <taxon>Pentapetalae</taxon>
        <taxon>rosids</taxon>
        <taxon>malvids</taxon>
        <taxon>Malvales</taxon>
        <taxon>Malvaceae</taxon>
        <taxon>Malvoideae</taxon>
        <taxon>Gossypium</taxon>
    </lineage>
</organism>
<dbReference type="InterPro" id="IPR043502">
    <property type="entry name" value="DNA/RNA_pol_sf"/>
</dbReference>
<keyword evidence="3" id="KW-1185">Reference proteome</keyword>